<comment type="similarity">
    <text evidence="1 6">Belongs to the peptidase S8 family.</text>
</comment>
<comment type="caution">
    <text evidence="10">The sequence shown here is derived from an EMBL/GenBank/DDBJ whole genome shotgun (WGS) entry which is preliminary data.</text>
</comment>
<name>A0A098LQY3_9FLAO</name>
<keyword evidence="5 6" id="KW-0720">Serine protease</keyword>
<dbReference type="InterPro" id="IPR050131">
    <property type="entry name" value="Peptidase_S8_subtilisin-like"/>
</dbReference>
<evidence type="ECO:0000256" key="5">
    <source>
        <dbReference type="ARBA" id="ARBA00022825"/>
    </source>
</evidence>
<dbReference type="OrthoDB" id="1407599at2"/>
<feature type="domain" description="Peptidase S8/S53" evidence="8">
    <location>
        <begin position="165"/>
        <end position="436"/>
    </location>
</feature>
<keyword evidence="2 6" id="KW-0645">Protease</keyword>
<dbReference type="InterPro" id="IPR015500">
    <property type="entry name" value="Peptidase_S8_subtilisin-rel"/>
</dbReference>
<dbReference type="Pfam" id="PF18962">
    <property type="entry name" value="Por_Secre_tail"/>
    <property type="match status" value="1"/>
</dbReference>
<dbReference type="InterPro" id="IPR036852">
    <property type="entry name" value="Peptidase_S8/S53_dom_sf"/>
</dbReference>
<accession>A0A098LQY3</accession>
<dbReference type="InterPro" id="IPR023827">
    <property type="entry name" value="Peptidase_S8_Asp-AS"/>
</dbReference>
<dbReference type="InterPro" id="IPR000209">
    <property type="entry name" value="Peptidase_S8/S53_dom"/>
</dbReference>
<feature type="active site" description="Charge relay system" evidence="6">
    <location>
        <position position="174"/>
    </location>
</feature>
<reference evidence="11" key="1">
    <citation type="journal article" date="2014" name="Genome Announc.">
        <title>Draft Genome Sequence of Marine Flavobacterium Jejuia pallidilutea Strain 11shimoA1 and Pigmentation Mutants.</title>
        <authorList>
            <person name="Takatani N."/>
            <person name="Nakanishi M."/>
            <person name="Meirelles P."/>
            <person name="Mino S."/>
            <person name="Suda W."/>
            <person name="Oshima K."/>
            <person name="Hattori M."/>
            <person name="Ohkuma M."/>
            <person name="Hosokawa M."/>
            <person name="Miyashita K."/>
            <person name="Thompson F.L."/>
            <person name="Niwa A."/>
            <person name="Sawabe T."/>
            <person name="Sawabe T."/>
        </authorList>
    </citation>
    <scope>NUCLEOTIDE SEQUENCE [LARGE SCALE GENOMIC DNA]</scope>
    <source>
        <strain evidence="11">JCM 19538</strain>
    </source>
</reference>
<evidence type="ECO:0000313" key="10">
    <source>
        <dbReference type="EMBL" id="GAL88763.1"/>
    </source>
</evidence>
<evidence type="ECO:0000256" key="1">
    <source>
        <dbReference type="ARBA" id="ARBA00011073"/>
    </source>
</evidence>
<proteinExistence type="inferred from homology"/>
<evidence type="ECO:0000256" key="7">
    <source>
        <dbReference type="SAM" id="SignalP"/>
    </source>
</evidence>
<dbReference type="SUPFAM" id="SSF52743">
    <property type="entry name" value="Subtilisin-like"/>
    <property type="match status" value="1"/>
</dbReference>
<dbReference type="Pfam" id="PF00082">
    <property type="entry name" value="Peptidase_S8"/>
    <property type="match status" value="1"/>
</dbReference>
<keyword evidence="11" id="KW-1185">Reference proteome</keyword>
<feature type="chain" id="PRO_5001937698" evidence="7">
    <location>
        <begin position="20"/>
        <end position="534"/>
    </location>
</feature>
<dbReference type="AlphaFoldDB" id="A0A098LQY3"/>
<dbReference type="CDD" id="cd07493">
    <property type="entry name" value="Peptidases_S8_9"/>
    <property type="match status" value="1"/>
</dbReference>
<dbReference type="PRINTS" id="PR00723">
    <property type="entry name" value="SUBTILISIN"/>
</dbReference>
<keyword evidence="4 6" id="KW-0378">Hydrolase</keyword>
<dbReference type="EMBL" id="BBNY01000004">
    <property type="protein sequence ID" value="GAL88763.1"/>
    <property type="molecule type" value="Genomic_DNA"/>
</dbReference>
<dbReference type="InterPro" id="IPR017317">
    <property type="entry name" value="Pept_S8_subtilisin_bacteroid-2"/>
</dbReference>
<feature type="domain" description="Secretion system C-terminal sorting" evidence="9">
    <location>
        <begin position="462"/>
        <end position="531"/>
    </location>
</feature>
<sequence length="534" mass="58016">MYKVLILNLLLLLPLMVNGQEDAWVFFTDKENVATAIANPNTILTQKAIDRKNRHGVAIDARDVPVNESYISQVKSTTGITVLAKSKWFNAVHVRGSQTAIETLENLSFVSRVEFADRSLNATKSYQQKQEFKLEGELANFNYGNAANQIEMINGDELHLLDYTGAGMTIAVLDSGFPNVNTMLGFERLRSAGNILGTFDFVNRDADVYTANSNHGTLVLSDMAGYVENQFVGTAPDASYYLFITEDASSETPVEESYWVEAAERADSLGVDVINTSLGYSDFDGTKYDYSQADMNGATAFITRGANMAFEKGMLLITSAGNSGNWGVTAPADSPNVLSIGAVDASGNYVSFSSVGTAHQPSQKPDVVAQGGLSYVITESNTIAQANGTSFSAPILAGAITCLWQAIPEKTNAEIMQLVRESASQYTTPDNFKGYGIPDLQSVLNVALSANSFTADNENFHLFPNPVNAKLYIKWPSDTATCALHLYDTLGKYITSYSVSQNKSMVDVSFLSKGLYIAKVETEKMAKVFKIVKQ</sequence>
<evidence type="ECO:0000259" key="9">
    <source>
        <dbReference type="Pfam" id="PF18962"/>
    </source>
</evidence>
<dbReference type="Gene3D" id="3.40.50.200">
    <property type="entry name" value="Peptidase S8/S53 domain"/>
    <property type="match status" value="1"/>
</dbReference>
<dbReference type="PANTHER" id="PTHR43806:SF67">
    <property type="entry name" value="EGF-LIKE DOMAIN-CONTAINING PROTEIN"/>
    <property type="match status" value="1"/>
</dbReference>
<dbReference type="RefSeq" id="WP_042244048.1">
    <property type="nucleotide sequence ID" value="NZ_BBNR01000010.1"/>
</dbReference>
<evidence type="ECO:0000256" key="3">
    <source>
        <dbReference type="ARBA" id="ARBA00022729"/>
    </source>
</evidence>
<dbReference type="Proteomes" id="UP000030184">
    <property type="component" value="Unassembled WGS sequence"/>
</dbReference>
<evidence type="ECO:0000256" key="6">
    <source>
        <dbReference type="PROSITE-ProRule" id="PRU01240"/>
    </source>
</evidence>
<evidence type="ECO:0000259" key="8">
    <source>
        <dbReference type="Pfam" id="PF00082"/>
    </source>
</evidence>
<feature type="active site" description="Charge relay system" evidence="6">
    <location>
        <position position="390"/>
    </location>
</feature>
<evidence type="ECO:0000256" key="4">
    <source>
        <dbReference type="ARBA" id="ARBA00022801"/>
    </source>
</evidence>
<feature type="active site" description="Charge relay system" evidence="6">
    <location>
        <position position="215"/>
    </location>
</feature>
<feature type="signal peptide" evidence="7">
    <location>
        <begin position="1"/>
        <end position="19"/>
    </location>
</feature>
<dbReference type="InterPro" id="IPR026444">
    <property type="entry name" value="Secre_tail"/>
</dbReference>
<gene>
    <name evidence="10" type="ORF">JCM19538_1198</name>
</gene>
<dbReference type="NCBIfam" id="TIGR04183">
    <property type="entry name" value="Por_Secre_tail"/>
    <property type="match status" value="1"/>
</dbReference>
<evidence type="ECO:0000256" key="2">
    <source>
        <dbReference type="ARBA" id="ARBA00022670"/>
    </source>
</evidence>
<dbReference type="PIRSF" id="PIRSF037903">
    <property type="entry name" value="Subtilisin_rel_GFO_2223"/>
    <property type="match status" value="1"/>
</dbReference>
<organism evidence="10 11">
    <name type="scientific">Jejuia pallidilutea</name>
    <dbReference type="NCBI Taxonomy" id="504487"/>
    <lineage>
        <taxon>Bacteria</taxon>
        <taxon>Pseudomonadati</taxon>
        <taxon>Bacteroidota</taxon>
        <taxon>Flavobacteriia</taxon>
        <taxon>Flavobacteriales</taxon>
        <taxon>Flavobacteriaceae</taxon>
        <taxon>Jejuia</taxon>
    </lineage>
</organism>
<keyword evidence="3 7" id="KW-0732">Signal</keyword>
<dbReference type="PANTHER" id="PTHR43806">
    <property type="entry name" value="PEPTIDASE S8"/>
    <property type="match status" value="1"/>
</dbReference>
<protein>
    <submittedName>
        <fullName evidence="10">Subtilisin-like serine proteases</fullName>
    </submittedName>
</protein>
<dbReference type="GO" id="GO:0006508">
    <property type="term" value="P:proteolysis"/>
    <property type="evidence" value="ECO:0007669"/>
    <property type="project" value="UniProtKB-KW"/>
</dbReference>
<evidence type="ECO:0000313" key="11">
    <source>
        <dbReference type="Proteomes" id="UP000030184"/>
    </source>
</evidence>
<dbReference type="PROSITE" id="PS00136">
    <property type="entry name" value="SUBTILASE_ASP"/>
    <property type="match status" value="1"/>
</dbReference>
<dbReference type="PROSITE" id="PS51892">
    <property type="entry name" value="SUBTILASE"/>
    <property type="match status" value="1"/>
</dbReference>
<dbReference type="GO" id="GO:0004252">
    <property type="term" value="F:serine-type endopeptidase activity"/>
    <property type="evidence" value="ECO:0007669"/>
    <property type="project" value="UniProtKB-UniRule"/>
</dbReference>